<dbReference type="OrthoDB" id="6077919at2759"/>
<dbReference type="InterPro" id="IPR013087">
    <property type="entry name" value="Znf_C2H2_type"/>
</dbReference>
<reference evidence="4" key="1">
    <citation type="journal article" date="2023" name="Commun. Biol.">
        <title>Genome analysis of Parmales, the sister group of diatoms, reveals the evolutionary specialization of diatoms from phago-mixotrophs to photoautotrophs.</title>
        <authorList>
            <person name="Ban H."/>
            <person name="Sato S."/>
            <person name="Yoshikawa S."/>
            <person name="Yamada K."/>
            <person name="Nakamura Y."/>
            <person name="Ichinomiya M."/>
            <person name="Sato N."/>
            <person name="Blanc-Mathieu R."/>
            <person name="Endo H."/>
            <person name="Kuwata A."/>
            <person name="Ogata H."/>
        </authorList>
    </citation>
    <scope>NUCLEOTIDE SEQUENCE [LARGE SCALE GENOMIC DNA]</scope>
    <source>
        <strain evidence="4">NIES 3700</strain>
    </source>
</reference>
<proteinExistence type="predicted"/>
<evidence type="ECO:0000313" key="4">
    <source>
        <dbReference type="Proteomes" id="UP001165122"/>
    </source>
</evidence>
<accession>A0A9W7A4B4</accession>
<evidence type="ECO:0000256" key="1">
    <source>
        <dbReference type="SAM" id="MobiDB-lite"/>
    </source>
</evidence>
<feature type="domain" description="C2H2-type" evidence="2">
    <location>
        <begin position="108"/>
        <end position="128"/>
    </location>
</feature>
<feature type="domain" description="C2H2-type" evidence="2">
    <location>
        <begin position="48"/>
        <end position="71"/>
    </location>
</feature>
<evidence type="ECO:0000313" key="3">
    <source>
        <dbReference type="EMBL" id="GMH65534.1"/>
    </source>
</evidence>
<evidence type="ECO:0000259" key="2">
    <source>
        <dbReference type="SMART" id="SM00355"/>
    </source>
</evidence>
<dbReference type="AlphaFoldDB" id="A0A9W7A4B4"/>
<dbReference type="InterPro" id="IPR057830">
    <property type="entry name" value="Znf_C2H2_ZNF462_N"/>
</dbReference>
<comment type="caution">
    <text evidence="3">The sequence shown here is derived from an EMBL/GenBank/DDBJ whole genome shotgun (WGS) entry which is preliminary data.</text>
</comment>
<dbReference type="EMBL" id="BRXW01000552">
    <property type="protein sequence ID" value="GMH65534.1"/>
    <property type="molecule type" value="Genomic_DNA"/>
</dbReference>
<feature type="region of interest" description="Disordered" evidence="1">
    <location>
        <begin position="136"/>
        <end position="174"/>
    </location>
</feature>
<feature type="domain" description="C2H2-type" evidence="2">
    <location>
        <begin position="16"/>
        <end position="41"/>
    </location>
</feature>
<feature type="domain" description="C2H2-type" evidence="2">
    <location>
        <begin position="78"/>
        <end position="101"/>
    </location>
</feature>
<dbReference type="SMART" id="SM00355">
    <property type="entry name" value="ZnF_C2H2"/>
    <property type="match status" value="4"/>
</dbReference>
<dbReference type="Pfam" id="PF23223">
    <property type="entry name" value="zf-C2H2_ZNF462"/>
    <property type="match status" value="1"/>
</dbReference>
<feature type="compositionally biased region" description="Polar residues" evidence="1">
    <location>
        <begin position="147"/>
        <end position="158"/>
    </location>
</feature>
<keyword evidence="4" id="KW-1185">Reference proteome</keyword>
<name>A0A9W7A4B4_9STRA</name>
<dbReference type="Gene3D" id="3.30.160.60">
    <property type="entry name" value="Classic Zinc Finger"/>
    <property type="match status" value="2"/>
</dbReference>
<feature type="compositionally biased region" description="Basic and acidic residues" evidence="1">
    <location>
        <begin position="159"/>
        <end position="174"/>
    </location>
</feature>
<organism evidence="3 4">
    <name type="scientific">Triparma laevis f. longispina</name>
    <dbReference type="NCBI Taxonomy" id="1714387"/>
    <lineage>
        <taxon>Eukaryota</taxon>
        <taxon>Sar</taxon>
        <taxon>Stramenopiles</taxon>
        <taxon>Ochrophyta</taxon>
        <taxon>Bolidophyceae</taxon>
        <taxon>Parmales</taxon>
        <taxon>Triparmaceae</taxon>
        <taxon>Triparma</taxon>
    </lineage>
</organism>
<protein>
    <recommendedName>
        <fullName evidence="2">C2H2-type domain-containing protein</fullName>
    </recommendedName>
</protein>
<sequence>MKRHKAAKHEINVVWFSCDQDNCDYKAKQACVLKQQKQHIHNIGLVWHQCDSCDFKAKQAGNLKRHKKHIHNINVVWNLCDSCNHKAKQQSQLKRHKQGIHNIDVVWHQCEECIYKSKQAGNLKLHKKTKTLKPTANPGKMCLIPSPSKSSANYQTLNHDSERGGSRINEEKNLERTKLKRHQFDDELRVLVDAHLSG</sequence>
<gene>
    <name evidence="3" type="ORF">TrLO_g8855</name>
</gene>
<dbReference type="Proteomes" id="UP001165122">
    <property type="component" value="Unassembled WGS sequence"/>
</dbReference>